<dbReference type="PANTHER" id="PTHR46176">
    <property type="entry name" value="LD21662P"/>
    <property type="match status" value="1"/>
</dbReference>
<evidence type="ECO:0000256" key="3">
    <source>
        <dbReference type="SAM" id="Coils"/>
    </source>
</evidence>
<keyword evidence="5" id="KW-1185">Reference proteome</keyword>
<evidence type="ECO:0000313" key="5">
    <source>
        <dbReference type="Proteomes" id="UP001235939"/>
    </source>
</evidence>
<dbReference type="Proteomes" id="UP001235939">
    <property type="component" value="Chromosome 13"/>
</dbReference>
<dbReference type="PANTHER" id="PTHR46176:SF1">
    <property type="entry name" value="LD21662P"/>
    <property type="match status" value="1"/>
</dbReference>
<gene>
    <name evidence="4" type="ORF">LAZ67_13003092</name>
</gene>
<evidence type="ECO:0000313" key="4">
    <source>
        <dbReference type="EMBL" id="UYV76226.1"/>
    </source>
</evidence>
<accession>A0ABY6L505</accession>
<organism evidence="4 5">
    <name type="scientific">Cordylochernes scorpioides</name>
    <dbReference type="NCBI Taxonomy" id="51811"/>
    <lineage>
        <taxon>Eukaryota</taxon>
        <taxon>Metazoa</taxon>
        <taxon>Ecdysozoa</taxon>
        <taxon>Arthropoda</taxon>
        <taxon>Chelicerata</taxon>
        <taxon>Arachnida</taxon>
        <taxon>Pseudoscorpiones</taxon>
        <taxon>Cheliferoidea</taxon>
        <taxon>Chernetidae</taxon>
        <taxon>Cordylochernes</taxon>
    </lineage>
</organism>
<name>A0ABY6L505_9ARAC</name>
<dbReference type="Pfam" id="PF16046">
    <property type="entry name" value="FAM76"/>
    <property type="match status" value="2"/>
</dbReference>
<evidence type="ECO:0000256" key="1">
    <source>
        <dbReference type="ARBA" id="ARBA00009097"/>
    </source>
</evidence>
<sequence length="222" mass="25422">MRTKVAELLSVTQPQACEYCNVLAAFIGTKCQRCTHSQKKYGPPVTCEQCRQKCAFVRKDEGHKVDGKLLCWLCTSAYKRALAKAKQNSARKSHSSLTSHKYSPLLPYNHIQYFYMVRIKIRNYFKGVCVSRLSTTSHTTPARTLQKLISQKEQQLLAKDRQISEIRADHASLEKELRTKLQAYQRESSEQNQELQRKIRALNKQVVTLTKSSKKVAVDSPS</sequence>
<dbReference type="EMBL" id="CP092875">
    <property type="protein sequence ID" value="UYV76226.1"/>
    <property type="molecule type" value="Genomic_DNA"/>
</dbReference>
<proteinExistence type="inferred from homology"/>
<reference evidence="4 5" key="1">
    <citation type="submission" date="2022-01" db="EMBL/GenBank/DDBJ databases">
        <title>A chromosomal length assembly of Cordylochernes scorpioides.</title>
        <authorList>
            <person name="Zeh D."/>
            <person name="Zeh J."/>
        </authorList>
    </citation>
    <scope>NUCLEOTIDE SEQUENCE [LARGE SCALE GENOMIC DNA]</scope>
    <source>
        <strain evidence="4">IN4F17</strain>
        <tissue evidence="4">Whole Body</tissue>
    </source>
</reference>
<protein>
    <submittedName>
        <fullName evidence="4">FAM76A</fullName>
    </submittedName>
</protein>
<dbReference type="InterPro" id="IPR032017">
    <property type="entry name" value="FAM76"/>
</dbReference>
<evidence type="ECO:0000256" key="2">
    <source>
        <dbReference type="ARBA" id="ARBA00023054"/>
    </source>
</evidence>
<feature type="coiled-coil region" evidence="3">
    <location>
        <begin position="174"/>
        <end position="212"/>
    </location>
</feature>
<comment type="similarity">
    <text evidence="1">Belongs to the FAM76 family.</text>
</comment>
<keyword evidence="2 3" id="KW-0175">Coiled coil</keyword>